<dbReference type="Gene3D" id="3.40.462.20">
    <property type="match status" value="1"/>
</dbReference>
<accession>A0A9P5Q2J0</accession>
<sequence>MNLILPSLALVVGTAQSTKIPPTSEWNTLNKTVGGRLFTAKPFASPCFSDFAGLPAASNEAECNTVQENYLNTTFRSSQFNNFMIPIWESCMDTDQQCALDSSDPSNPLAFSDLPCYQGSVAPYHIEIETFTDVQAAFNFSKATGVPLSIKNSGHDYLGRSGIPGSLALWTRHLEQISYNASFIPEGGSHSFPAMTIGAGVPWQDAYSFADANNVTIVGGYDQTVGASGGWVMGGGHSDLSPVFGLGVDRVLQFKLVTPDGVYRTANAYTNSDLFWALRGGGGGTFGVVLESTTLVEPTTIPLQVASVSFDATGTNSSVDFLQLLTENSLGWAQAGWGSHMTLSGLVSINPLLTLDQARESMQNITEYVQSQNGSVVIETLPSWYAFFVKYVIPSQSPIGIDGAIATRLIPASVFETQKGRNSLVEVISNAAPFLLTISAVTPFLFNYTENSTSVTPAWRDSLWHVVLGDLWSWNTTTEGTITAFETLNNLTAALTDIAPNSGAYMNEANVYEPNYEQTFWGSNYPRLLAVKQKYDPEGLLDCWRCVGWKGENDSRSQCYLKVD</sequence>
<dbReference type="InterPro" id="IPR016169">
    <property type="entry name" value="FAD-bd_PCMH_sub2"/>
</dbReference>
<keyword evidence="6" id="KW-1185">Reference proteome</keyword>
<dbReference type="InterPro" id="IPR036318">
    <property type="entry name" value="FAD-bd_PCMH-like_sf"/>
</dbReference>
<comment type="caution">
    <text evidence="5">The sequence shown here is derived from an EMBL/GenBank/DDBJ whole genome shotgun (WGS) entry which is preliminary data.</text>
</comment>
<dbReference type="GO" id="GO:0071949">
    <property type="term" value="F:FAD binding"/>
    <property type="evidence" value="ECO:0007669"/>
    <property type="project" value="InterPro"/>
</dbReference>
<dbReference type="OrthoDB" id="9983560at2759"/>
<protein>
    <submittedName>
        <fullName evidence="5">FAD-binding domain-containing protein</fullName>
    </submittedName>
</protein>
<feature type="domain" description="FAD-binding PCMH-type" evidence="4">
    <location>
        <begin position="117"/>
        <end position="299"/>
    </location>
</feature>
<dbReference type="GO" id="GO:0016491">
    <property type="term" value="F:oxidoreductase activity"/>
    <property type="evidence" value="ECO:0007669"/>
    <property type="project" value="UniProtKB-KW"/>
</dbReference>
<evidence type="ECO:0000313" key="5">
    <source>
        <dbReference type="EMBL" id="KAF9076926.1"/>
    </source>
</evidence>
<evidence type="ECO:0000256" key="1">
    <source>
        <dbReference type="ARBA" id="ARBA00005466"/>
    </source>
</evidence>
<keyword evidence="2" id="KW-0560">Oxidoreductase</keyword>
<keyword evidence="3" id="KW-0732">Signal</keyword>
<dbReference type="InterPro" id="IPR006094">
    <property type="entry name" value="Oxid_FAD_bind_N"/>
</dbReference>
<gene>
    <name evidence="5" type="ORF">BDP27DRAFT_1312841</name>
</gene>
<dbReference type="Pfam" id="PF01565">
    <property type="entry name" value="FAD_binding_4"/>
    <property type="match status" value="1"/>
</dbReference>
<reference evidence="5" key="1">
    <citation type="submission" date="2020-11" db="EMBL/GenBank/DDBJ databases">
        <authorList>
            <consortium name="DOE Joint Genome Institute"/>
            <person name="Ahrendt S."/>
            <person name="Riley R."/>
            <person name="Andreopoulos W."/>
            <person name="Labutti K."/>
            <person name="Pangilinan J."/>
            <person name="Ruiz-Duenas F.J."/>
            <person name="Barrasa J.M."/>
            <person name="Sanchez-Garcia M."/>
            <person name="Camarero S."/>
            <person name="Miyauchi S."/>
            <person name="Serrano A."/>
            <person name="Linde D."/>
            <person name="Babiker R."/>
            <person name="Drula E."/>
            <person name="Ayuso-Fernandez I."/>
            <person name="Pacheco R."/>
            <person name="Padilla G."/>
            <person name="Ferreira P."/>
            <person name="Barriuso J."/>
            <person name="Kellner H."/>
            <person name="Castanera R."/>
            <person name="Alfaro M."/>
            <person name="Ramirez L."/>
            <person name="Pisabarro A.G."/>
            <person name="Kuo A."/>
            <person name="Tritt A."/>
            <person name="Lipzen A."/>
            <person name="He G."/>
            <person name="Yan M."/>
            <person name="Ng V."/>
            <person name="Cullen D."/>
            <person name="Martin F."/>
            <person name="Rosso M.-N."/>
            <person name="Henrissat B."/>
            <person name="Hibbett D."/>
            <person name="Martinez A.T."/>
            <person name="Grigoriev I.V."/>
        </authorList>
    </citation>
    <scope>NUCLEOTIDE SEQUENCE</scope>
    <source>
        <strain evidence="5">AH 40177</strain>
    </source>
</reference>
<dbReference type="PANTHER" id="PTHR13878">
    <property type="entry name" value="GULONOLACTONE OXIDASE"/>
    <property type="match status" value="1"/>
</dbReference>
<dbReference type="PANTHER" id="PTHR13878:SF91">
    <property type="entry name" value="FAD BINDING DOMAIN PROTEIN (AFU_ORTHOLOGUE AFUA_6G12070)-RELATED"/>
    <property type="match status" value="1"/>
</dbReference>
<proteinExistence type="inferred from homology"/>
<dbReference type="Gene3D" id="3.30.465.10">
    <property type="match status" value="2"/>
</dbReference>
<dbReference type="EMBL" id="JADNRY010000005">
    <property type="protein sequence ID" value="KAF9076926.1"/>
    <property type="molecule type" value="Genomic_DNA"/>
</dbReference>
<dbReference type="InterPro" id="IPR012951">
    <property type="entry name" value="BBE"/>
</dbReference>
<dbReference type="SUPFAM" id="SSF56176">
    <property type="entry name" value="FAD-binding/transporter-associated domain-like"/>
    <property type="match status" value="1"/>
</dbReference>
<dbReference type="Proteomes" id="UP000772434">
    <property type="component" value="Unassembled WGS sequence"/>
</dbReference>
<dbReference type="PROSITE" id="PS51387">
    <property type="entry name" value="FAD_PCMH"/>
    <property type="match status" value="1"/>
</dbReference>
<comment type="similarity">
    <text evidence="1">Belongs to the oxygen-dependent FAD-linked oxidoreductase family.</text>
</comment>
<evidence type="ECO:0000256" key="2">
    <source>
        <dbReference type="ARBA" id="ARBA00023002"/>
    </source>
</evidence>
<dbReference type="Pfam" id="PF08031">
    <property type="entry name" value="BBE"/>
    <property type="match status" value="1"/>
</dbReference>
<dbReference type="AlphaFoldDB" id="A0A9P5Q2J0"/>
<feature type="signal peptide" evidence="3">
    <location>
        <begin position="1"/>
        <end position="17"/>
    </location>
</feature>
<organism evidence="5 6">
    <name type="scientific">Rhodocollybia butyracea</name>
    <dbReference type="NCBI Taxonomy" id="206335"/>
    <lineage>
        <taxon>Eukaryota</taxon>
        <taxon>Fungi</taxon>
        <taxon>Dikarya</taxon>
        <taxon>Basidiomycota</taxon>
        <taxon>Agaricomycotina</taxon>
        <taxon>Agaricomycetes</taxon>
        <taxon>Agaricomycetidae</taxon>
        <taxon>Agaricales</taxon>
        <taxon>Marasmiineae</taxon>
        <taxon>Omphalotaceae</taxon>
        <taxon>Rhodocollybia</taxon>
    </lineage>
</organism>
<dbReference type="InterPro" id="IPR050432">
    <property type="entry name" value="FAD-linked_Oxidoreductases_BP"/>
</dbReference>
<evidence type="ECO:0000256" key="3">
    <source>
        <dbReference type="SAM" id="SignalP"/>
    </source>
</evidence>
<evidence type="ECO:0000313" key="6">
    <source>
        <dbReference type="Proteomes" id="UP000772434"/>
    </source>
</evidence>
<evidence type="ECO:0000259" key="4">
    <source>
        <dbReference type="PROSITE" id="PS51387"/>
    </source>
</evidence>
<feature type="chain" id="PRO_5040482278" evidence="3">
    <location>
        <begin position="18"/>
        <end position="564"/>
    </location>
</feature>
<dbReference type="InterPro" id="IPR016166">
    <property type="entry name" value="FAD-bd_PCMH"/>
</dbReference>
<name>A0A9P5Q2J0_9AGAR</name>